<proteinExistence type="predicted"/>
<reference evidence="2" key="2">
    <citation type="submission" date="2016-02" db="EMBL/GenBank/DDBJ databases">
        <title>Draft genome sequence of five rapidly growing Mycobacterium species.</title>
        <authorList>
            <person name="Katahira K."/>
            <person name="Gotou Y."/>
            <person name="Iida K."/>
            <person name="Ogura Y."/>
            <person name="Hayashi T."/>
        </authorList>
    </citation>
    <scope>NUCLEOTIDE SEQUENCE [LARGE SCALE GENOMIC DNA]</scope>
    <source>
        <strain evidence="2">JCM6368</strain>
    </source>
</reference>
<dbReference type="EMBL" id="BCSZ01000008">
    <property type="protein sequence ID" value="GAT00567.1"/>
    <property type="molecule type" value="Genomic_DNA"/>
</dbReference>
<organism evidence="1 2">
    <name type="scientific">Mycolicibacterium fortuitum subsp. acetamidolyticum</name>
    <dbReference type="NCBI Taxonomy" id="144550"/>
    <lineage>
        <taxon>Bacteria</taxon>
        <taxon>Bacillati</taxon>
        <taxon>Actinomycetota</taxon>
        <taxon>Actinomycetes</taxon>
        <taxon>Mycobacteriales</taxon>
        <taxon>Mycobacteriaceae</taxon>
        <taxon>Mycolicibacterium</taxon>
    </lineage>
</organism>
<name>A0A100WLR0_MYCFO</name>
<reference evidence="1 2" key="1">
    <citation type="journal article" date="2016" name="Genome Announc.">
        <title>Draft Genome Sequences of Five Rapidly Growing Mycobacterium Species, M. thermoresistibile, M. fortuitum subsp. acetamidolyticum, M. canariasense, M. brisbanense, and M. novocastrense.</title>
        <authorList>
            <person name="Katahira K."/>
            <person name="Ogura Y."/>
            <person name="Gotoh Y."/>
            <person name="Hayashi T."/>
        </authorList>
    </citation>
    <scope>NUCLEOTIDE SEQUENCE [LARGE SCALE GENOMIC DNA]</scope>
    <source>
        <strain evidence="1 2">JCM6368</strain>
    </source>
</reference>
<evidence type="ECO:0000313" key="2">
    <source>
        <dbReference type="Proteomes" id="UP000069705"/>
    </source>
</evidence>
<dbReference type="Proteomes" id="UP000069705">
    <property type="component" value="Unassembled WGS sequence"/>
</dbReference>
<comment type="caution">
    <text evidence="1">The sequence shown here is derived from an EMBL/GenBank/DDBJ whole genome shotgun (WGS) entry which is preliminary data.</text>
</comment>
<sequence length="92" mass="9369">MTQRLSVDDEGLKAAAAGSADIAGALVATPTAGEVSESQPSHFGASAVDAALASARDRQATRVSNHAKYMRVGSGVYRHTDDDAAAAVVRTI</sequence>
<dbReference type="AlphaFoldDB" id="A0A100WLR0"/>
<accession>A0A100WLR0</accession>
<evidence type="ECO:0000313" key="1">
    <source>
        <dbReference type="EMBL" id="GAT00567.1"/>
    </source>
</evidence>
<protein>
    <submittedName>
        <fullName evidence="1">Uncharacterized protein</fullName>
    </submittedName>
</protein>
<gene>
    <name evidence="1" type="ORF">RMCFA_0681</name>
</gene>